<reference evidence="3 4" key="1">
    <citation type="submission" date="2016-03" db="EMBL/GenBank/DDBJ databases">
        <title>Comparative genomics of the ectomycorrhizal sister species Rhizopogon vinicolor and Rhizopogon vesiculosus (Basidiomycota: Boletales) reveals a divergence of the mating type B locus.</title>
        <authorList>
            <person name="Mujic A.B."/>
            <person name="Kuo A."/>
            <person name="Tritt A."/>
            <person name="Lipzen A."/>
            <person name="Chen C."/>
            <person name="Johnson J."/>
            <person name="Sharma A."/>
            <person name="Barry K."/>
            <person name="Grigoriev I.V."/>
            <person name="Spatafora J.W."/>
        </authorList>
    </citation>
    <scope>NUCLEOTIDE SEQUENCE [LARGE SCALE GENOMIC DNA]</scope>
    <source>
        <strain evidence="3 4">AM-OR11-056</strain>
    </source>
</reference>
<evidence type="ECO:0000259" key="1">
    <source>
        <dbReference type="Pfam" id="PF00501"/>
    </source>
</evidence>
<feature type="domain" description="AMP-dependent synthetase/ligase" evidence="1">
    <location>
        <begin position="45"/>
        <end position="430"/>
    </location>
</feature>
<dbReference type="Gene3D" id="3.30.300.30">
    <property type="match status" value="1"/>
</dbReference>
<dbReference type="GO" id="GO:0016405">
    <property type="term" value="F:CoA-ligase activity"/>
    <property type="evidence" value="ECO:0007669"/>
    <property type="project" value="TreeGrafter"/>
</dbReference>
<dbReference type="PANTHER" id="PTHR24096">
    <property type="entry name" value="LONG-CHAIN-FATTY-ACID--COA LIGASE"/>
    <property type="match status" value="1"/>
</dbReference>
<dbReference type="Proteomes" id="UP000183567">
    <property type="component" value="Unassembled WGS sequence"/>
</dbReference>
<evidence type="ECO:0000313" key="3">
    <source>
        <dbReference type="EMBL" id="OJA18477.1"/>
    </source>
</evidence>
<dbReference type="InterPro" id="IPR000873">
    <property type="entry name" value="AMP-dep_synth/lig_dom"/>
</dbReference>
<dbReference type="SUPFAM" id="SSF56801">
    <property type="entry name" value="Acetyl-CoA synthetase-like"/>
    <property type="match status" value="1"/>
</dbReference>
<dbReference type="EMBL" id="LVVM01001479">
    <property type="protein sequence ID" value="OJA18477.1"/>
    <property type="molecule type" value="Genomic_DNA"/>
</dbReference>
<dbReference type="Pfam" id="PF00501">
    <property type="entry name" value="AMP-binding"/>
    <property type="match status" value="1"/>
</dbReference>
<gene>
    <name evidence="3" type="ORF">AZE42_04980</name>
</gene>
<dbReference type="PANTHER" id="PTHR24096:SF422">
    <property type="entry name" value="BCDNA.GH02901"/>
    <property type="match status" value="1"/>
</dbReference>
<dbReference type="InterPro" id="IPR020845">
    <property type="entry name" value="AMP-binding_CS"/>
</dbReference>
<feature type="domain" description="AMP-binding enzyme C-terminal" evidence="2">
    <location>
        <begin position="480"/>
        <end position="567"/>
    </location>
</feature>
<organism evidence="3 4">
    <name type="scientific">Rhizopogon vesiculosus</name>
    <dbReference type="NCBI Taxonomy" id="180088"/>
    <lineage>
        <taxon>Eukaryota</taxon>
        <taxon>Fungi</taxon>
        <taxon>Dikarya</taxon>
        <taxon>Basidiomycota</taxon>
        <taxon>Agaricomycotina</taxon>
        <taxon>Agaricomycetes</taxon>
        <taxon>Agaricomycetidae</taxon>
        <taxon>Boletales</taxon>
        <taxon>Suillineae</taxon>
        <taxon>Rhizopogonaceae</taxon>
        <taxon>Rhizopogon</taxon>
    </lineage>
</organism>
<dbReference type="Gene3D" id="3.40.50.980">
    <property type="match status" value="3"/>
</dbReference>
<comment type="caution">
    <text evidence="3">The sequence shown here is derived from an EMBL/GenBank/DDBJ whole genome shotgun (WGS) entry which is preliminary data.</text>
</comment>
<dbReference type="OrthoDB" id="6509636at2759"/>
<dbReference type="PROSITE" id="PS00455">
    <property type="entry name" value="AMP_BINDING"/>
    <property type="match status" value="1"/>
</dbReference>
<proteinExistence type="predicted"/>
<name>A0A1J8QBW7_9AGAM</name>
<dbReference type="AlphaFoldDB" id="A0A1J8QBW7"/>
<protein>
    <recommendedName>
        <fullName evidence="5">Acetyl-CoA synthetase-like protein</fullName>
    </recommendedName>
</protein>
<dbReference type="InterPro" id="IPR025110">
    <property type="entry name" value="AMP-bd_C"/>
</dbReference>
<dbReference type="Gene3D" id="2.30.38.10">
    <property type="entry name" value="Luciferase, Domain 3"/>
    <property type="match status" value="1"/>
</dbReference>
<evidence type="ECO:0000259" key="2">
    <source>
        <dbReference type="Pfam" id="PF13193"/>
    </source>
</evidence>
<accession>A0A1J8QBW7</accession>
<dbReference type="Pfam" id="PF13193">
    <property type="entry name" value="AMP-binding_C"/>
    <property type="match status" value="1"/>
</dbReference>
<sequence length="587" mass="64298">MAEIFAPSLEAYVPDDLTLPQFILDSHHPLRPIRPSHVPWFIDDASGRGVGYEEVRARTYGLANSLSLQFRIKDDDSVVIFSPNHIDYPVAIWATHRLGGVVSYVTRVLNLETNLTLPGFYPRCANPAYSIEELSYQINVVHPSLIITHSSCLDTALAAAQAASLPSERVITFDDSNKMTVDNLIQNGLRSEPNFVERKLRKGEAKTKVAFLCFSSGTTGKPKAVAISHFGPLVSVIQKAELQKVNKDYAPWEEQRFRPGDVAAGVVPFFHIYGLVLAIHFLPFCGISVVAIPKFNFREFLESIVRHRVSHLMLVPPQIVLLCKHPAVKDYDLTGIRLLNCGAAPLSAELVDQVAKVLPNAQIGQGYGTTEASGTISMFSVDTKLGVPGSAGRLVPGIIAKVVKVDGTLAGFNEPGELQVKMPSVALGYLGNDEASKETFVNGWLRTGDEVIIREDLEVFIVDRLKEIMKVKGFQVAPAELEGCLLDHPDVADTCVVPIPDTYSGELPMAFVVLHPNAAKKVASDPAEAERVKASIKKHVADNKVAYKHLAGGVQFTDIIPKNPSGKLLRRVLRDRARDLVQLRSKL</sequence>
<keyword evidence="4" id="KW-1185">Reference proteome</keyword>
<dbReference type="STRING" id="180088.A0A1J8QBW7"/>
<dbReference type="InterPro" id="IPR045851">
    <property type="entry name" value="AMP-bd_C_sf"/>
</dbReference>
<evidence type="ECO:0008006" key="5">
    <source>
        <dbReference type="Google" id="ProtNLM"/>
    </source>
</evidence>
<evidence type="ECO:0000313" key="4">
    <source>
        <dbReference type="Proteomes" id="UP000183567"/>
    </source>
</evidence>